<feature type="domain" description="Cysteine-rich" evidence="6">
    <location>
        <begin position="234"/>
        <end position="279"/>
    </location>
</feature>
<name>A0A6N7XEP2_9FIRM</name>
<dbReference type="PANTHER" id="PTHR43255:SF1">
    <property type="entry name" value="IRON-SULFUR-BINDING OXIDOREDUCTASE FADF-RELATED"/>
    <property type="match status" value="1"/>
</dbReference>
<evidence type="ECO:0000313" key="8">
    <source>
        <dbReference type="Proteomes" id="UP000440713"/>
    </source>
</evidence>
<evidence type="ECO:0000256" key="3">
    <source>
        <dbReference type="ARBA" id="ARBA00023002"/>
    </source>
</evidence>
<evidence type="ECO:0000259" key="6">
    <source>
        <dbReference type="Pfam" id="PF02754"/>
    </source>
</evidence>
<dbReference type="GO" id="GO:0005886">
    <property type="term" value="C:plasma membrane"/>
    <property type="evidence" value="ECO:0007669"/>
    <property type="project" value="TreeGrafter"/>
</dbReference>
<feature type="domain" description="Cysteine-rich" evidence="6">
    <location>
        <begin position="80"/>
        <end position="158"/>
    </location>
</feature>
<evidence type="ECO:0000313" key="7">
    <source>
        <dbReference type="EMBL" id="MST61679.1"/>
    </source>
</evidence>
<evidence type="ECO:0000256" key="4">
    <source>
        <dbReference type="ARBA" id="ARBA00023004"/>
    </source>
</evidence>
<proteinExistence type="predicted"/>
<organism evidence="7 8">
    <name type="scientific">Peptostreptococcus porci</name>
    <dbReference type="NCBI Taxonomy" id="2652282"/>
    <lineage>
        <taxon>Bacteria</taxon>
        <taxon>Bacillati</taxon>
        <taxon>Bacillota</taxon>
        <taxon>Clostridia</taxon>
        <taxon>Peptostreptococcales</taxon>
        <taxon>Peptostreptococcaceae</taxon>
        <taxon>Peptostreptococcus</taxon>
    </lineage>
</organism>
<keyword evidence="1" id="KW-0004">4Fe-4S</keyword>
<dbReference type="InterPro" id="IPR017900">
    <property type="entry name" value="4Fe4S_Fe_S_CS"/>
</dbReference>
<evidence type="ECO:0000256" key="2">
    <source>
        <dbReference type="ARBA" id="ARBA00022723"/>
    </source>
</evidence>
<dbReference type="GO" id="GO:0046872">
    <property type="term" value="F:metal ion binding"/>
    <property type="evidence" value="ECO:0007669"/>
    <property type="project" value="UniProtKB-KW"/>
</dbReference>
<sequence length="314" mass="35706">MDLSDFESRQDLAYNCFLCGKCKIVCPKDIDGRKIAISMRKKHLRANKGKINFKGYNGIIWEKKNYLFKNYRRAKVGKSAIFTGCNFLSYLPKTADKLIDLMRKYGIGAIFDCCGKPISELGFEDKEKNIIESLNRRLKENGIEELIMVCPNCYYFLKGKLNVKIVDIYSKLIELDADIGLLGDEPKAFDKDVNGVGHDDKVFSFFRPCPDRESNEFFGVVRSFYKVGKINVLREQCCGAGGCASAREGELSRGFRTDIKEQLKGEILYTYCATCVGFFRMENIATKHVLSDILDIEEDSTGNSLINRAKYAFK</sequence>
<dbReference type="EMBL" id="VUNE01000001">
    <property type="protein sequence ID" value="MST61679.1"/>
    <property type="molecule type" value="Genomic_DNA"/>
</dbReference>
<keyword evidence="2" id="KW-0479">Metal-binding</keyword>
<evidence type="ECO:0000256" key="5">
    <source>
        <dbReference type="ARBA" id="ARBA00023014"/>
    </source>
</evidence>
<dbReference type="PROSITE" id="PS00198">
    <property type="entry name" value="4FE4S_FER_1"/>
    <property type="match status" value="1"/>
</dbReference>
<dbReference type="Pfam" id="PF02754">
    <property type="entry name" value="CCG"/>
    <property type="match status" value="2"/>
</dbReference>
<reference evidence="7 8" key="1">
    <citation type="submission" date="2019-08" db="EMBL/GenBank/DDBJ databases">
        <title>In-depth cultivation of the pig gut microbiome towards novel bacterial diversity and tailored functional studies.</title>
        <authorList>
            <person name="Wylensek D."/>
            <person name="Hitch T.C.A."/>
            <person name="Clavel T."/>
        </authorList>
    </citation>
    <scope>NUCLEOTIDE SEQUENCE [LARGE SCALE GENOMIC DNA]</scope>
    <source>
        <strain evidence="7 8">WCA-SAB-591-4A-A</strain>
    </source>
</reference>
<keyword evidence="5" id="KW-0411">Iron-sulfur</keyword>
<accession>A0A6N7XEP2</accession>
<evidence type="ECO:0000256" key="1">
    <source>
        <dbReference type="ARBA" id="ARBA00022485"/>
    </source>
</evidence>
<dbReference type="Proteomes" id="UP000440713">
    <property type="component" value="Unassembled WGS sequence"/>
</dbReference>
<dbReference type="InterPro" id="IPR051460">
    <property type="entry name" value="HdrC_iron-sulfur_subunit"/>
</dbReference>
<protein>
    <submittedName>
        <fullName evidence="7">(Fe-S)-binding protein</fullName>
    </submittedName>
</protein>
<keyword evidence="8" id="KW-1185">Reference proteome</keyword>
<keyword evidence="3" id="KW-0560">Oxidoreductase</keyword>
<dbReference type="SUPFAM" id="SSF46548">
    <property type="entry name" value="alpha-helical ferredoxin"/>
    <property type="match status" value="1"/>
</dbReference>
<dbReference type="GO" id="GO:0016491">
    <property type="term" value="F:oxidoreductase activity"/>
    <property type="evidence" value="ECO:0007669"/>
    <property type="project" value="UniProtKB-KW"/>
</dbReference>
<dbReference type="PANTHER" id="PTHR43255">
    <property type="entry name" value="IRON-SULFUR-BINDING OXIDOREDUCTASE FADF-RELATED-RELATED"/>
    <property type="match status" value="1"/>
</dbReference>
<keyword evidence="4" id="KW-0408">Iron</keyword>
<gene>
    <name evidence="7" type="ORF">FYJ71_01650</name>
</gene>
<dbReference type="InterPro" id="IPR004017">
    <property type="entry name" value="Cys_rich_dom"/>
</dbReference>
<comment type="caution">
    <text evidence="7">The sequence shown here is derived from an EMBL/GenBank/DDBJ whole genome shotgun (WGS) entry which is preliminary data.</text>
</comment>
<dbReference type="GO" id="GO:0051539">
    <property type="term" value="F:4 iron, 4 sulfur cluster binding"/>
    <property type="evidence" value="ECO:0007669"/>
    <property type="project" value="UniProtKB-KW"/>
</dbReference>
<dbReference type="AlphaFoldDB" id="A0A6N7XEP2"/>